<dbReference type="Proteomes" id="UP000663852">
    <property type="component" value="Unassembled WGS sequence"/>
</dbReference>
<proteinExistence type="predicted"/>
<dbReference type="EMBL" id="CAJNOR010008102">
    <property type="protein sequence ID" value="CAF1628678.1"/>
    <property type="molecule type" value="Genomic_DNA"/>
</dbReference>
<evidence type="ECO:0000256" key="1">
    <source>
        <dbReference type="SAM" id="MobiDB-lite"/>
    </source>
</evidence>
<evidence type="ECO:0000313" key="4">
    <source>
        <dbReference type="Proteomes" id="UP000663828"/>
    </source>
</evidence>
<gene>
    <name evidence="2" type="ORF">EDS130_LOCUS32634</name>
    <name evidence="3" type="ORF">XAT740_LOCUS51271</name>
</gene>
<feature type="compositionally biased region" description="Basic and acidic residues" evidence="1">
    <location>
        <begin position="32"/>
        <end position="44"/>
    </location>
</feature>
<dbReference type="Proteomes" id="UP000663828">
    <property type="component" value="Unassembled WGS sequence"/>
</dbReference>
<keyword evidence="4" id="KW-1185">Reference proteome</keyword>
<name>A0A815GJ66_ADIRI</name>
<organism evidence="2 5">
    <name type="scientific">Adineta ricciae</name>
    <name type="common">Rotifer</name>
    <dbReference type="NCBI Taxonomy" id="249248"/>
    <lineage>
        <taxon>Eukaryota</taxon>
        <taxon>Metazoa</taxon>
        <taxon>Spiralia</taxon>
        <taxon>Gnathifera</taxon>
        <taxon>Rotifera</taxon>
        <taxon>Eurotatoria</taxon>
        <taxon>Bdelloidea</taxon>
        <taxon>Adinetida</taxon>
        <taxon>Adinetidae</taxon>
        <taxon>Adineta</taxon>
    </lineage>
</organism>
<protein>
    <submittedName>
        <fullName evidence="2">Uncharacterized protein</fullName>
    </submittedName>
</protein>
<sequence>MIDILVVQIENNIQSLDQLSIENMTDASNNEYKGKNRENREADPSGKPLLSYVKYNSQREGQRAPVHHIARGNATMSIVLLVTATSS</sequence>
<dbReference type="AlphaFoldDB" id="A0A815GJ66"/>
<reference evidence="2" key="1">
    <citation type="submission" date="2021-02" db="EMBL/GenBank/DDBJ databases">
        <authorList>
            <person name="Nowell W R."/>
        </authorList>
    </citation>
    <scope>NUCLEOTIDE SEQUENCE</scope>
</reference>
<evidence type="ECO:0000313" key="2">
    <source>
        <dbReference type="EMBL" id="CAF1339129.1"/>
    </source>
</evidence>
<accession>A0A815GJ66</accession>
<evidence type="ECO:0000313" key="3">
    <source>
        <dbReference type="EMBL" id="CAF1628678.1"/>
    </source>
</evidence>
<dbReference type="EMBL" id="CAJNOJ010000252">
    <property type="protein sequence ID" value="CAF1339129.1"/>
    <property type="molecule type" value="Genomic_DNA"/>
</dbReference>
<evidence type="ECO:0000313" key="5">
    <source>
        <dbReference type="Proteomes" id="UP000663852"/>
    </source>
</evidence>
<comment type="caution">
    <text evidence="2">The sequence shown here is derived from an EMBL/GenBank/DDBJ whole genome shotgun (WGS) entry which is preliminary data.</text>
</comment>
<feature type="region of interest" description="Disordered" evidence="1">
    <location>
        <begin position="27"/>
        <end position="48"/>
    </location>
</feature>